<dbReference type="HOGENOM" id="CLU_100519_0_0_3"/>
<protein>
    <submittedName>
        <fullName evidence="1">Uncharacterized protein</fullName>
    </submittedName>
</protein>
<dbReference type="STRING" id="41431.PCC8801_1225"/>
<dbReference type="Proteomes" id="UP000008204">
    <property type="component" value="Chromosome"/>
</dbReference>
<dbReference type="InterPro" id="IPR037257">
    <property type="entry name" value="T2SS_E_N_sf"/>
</dbReference>
<dbReference type="EMBL" id="CP001287">
    <property type="protein sequence ID" value="ACK65291.1"/>
    <property type="molecule type" value="Genomic_DNA"/>
</dbReference>
<organism evidence="1 2">
    <name type="scientific">Rippkaea orientalis (strain PCC 8801 / RF-1)</name>
    <name type="common">Cyanothece sp. (strain PCC 8801)</name>
    <dbReference type="NCBI Taxonomy" id="41431"/>
    <lineage>
        <taxon>Bacteria</taxon>
        <taxon>Bacillati</taxon>
        <taxon>Cyanobacteriota</taxon>
        <taxon>Cyanophyceae</taxon>
        <taxon>Oscillatoriophycideae</taxon>
        <taxon>Chroococcales</taxon>
        <taxon>Aphanothecaceae</taxon>
        <taxon>Rippkaea</taxon>
        <taxon>Rippkaea orientalis</taxon>
    </lineage>
</organism>
<proteinExistence type="predicted"/>
<evidence type="ECO:0000313" key="2">
    <source>
        <dbReference type="Proteomes" id="UP000008204"/>
    </source>
</evidence>
<name>B7K3E9_RIPO1</name>
<evidence type="ECO:0000313" key="1">
    <source>
        <dbReference type="EMBL" id="ACK65291.1"/>
    </source>
</evidence>
<dbReference type="eggNOG" id="COG0457">
    <property type="taxonomic scope" value="Bacteria"/>
</dbReference>
<dbReference type="RefSeq" id="WP_012594565.1">
    <property type="nucleotide sequence ID" value="NC_011726.1"/>
</dbReference>
<gene>
    <name evidence="1" type="ordered locus">PCC8801_1225</name>
</gene>
<dbReference type="KEGG" id="cyp:PCC8801_1225"/>
<accession>B7K3E9</accession>
<sequence>MKKSLPNLIISEPHIVIPKDYWSPRLGEILLEADLITPQQLTRALNDQAKYPDLCLGEILVIRGWLKQRTADFFATKWSNYLKQERKYRLGEYLKKAALLDERKIEQILAEQRRLGLKFGAVAVLNGWINPGTLDFFIEHLFPERQHDSCLTVHQTALRVHKTSTRKPEPSKQPEI</sequence>
<reference evidence="2" key="1">
    <citation type="journal article" date="2011" name="MBio">
        <title>Novel metabolic attributes of the genus Cyanothece, comprising a group of unicellular nitrogen-fixing Cyanobacteria.</title>
        <authorList>
            <person name="Bandyopadhyay A."/>
            <person name="Elvitigala T."/>
            <person name="Welsh E."/>
            <person name="Stockel J."/>
            <person name="Liberton M."/>
            <person name="Min H."/>
            <person name="Sherman L.A."/>
            <person name="Pakrasi H.B."/>
        </authorList>
    </citation>
    <scope>NUCLEOTIDE SEQUENCE [LARGE SCALE GENOMIC DNA]</scope>
    <source>
        <strain evidence="2">PCC 8801</strain>
    </source>
</reference>
<keyword evidence="2" id="KW-1185">Reference proteome</keyword>
<dbReference type="OrthoDB" id="464023at2"/>
<dbReference type="SUPFAM" id="SSF160246">
    <property type="entry name" value="EspE N-terminal domain-like"/>
    <property type="match status" value="2"/>
</dbReference>
<dbReference type="AlphaFoldDB" id="B7K3E9"/>